<organism evidence="2 4">
    <name type="scientific">Medicago truncatula</name>
    <name type="common">Barrel medic</name>
    <name type="synonym">Medicago tribuloides</name>
    <dbReference type="NCBI Taxonomy" id="3880"/>
    <lineage>
        <taxon>Eukaryota</taxon>
        <taxon>Viridiplantae</taxon>
        <taxon>Streptophyta</taxon>
        <taxon>Embryophyta</taxon>
        <taxon>Tracheophyta</taxon>
        <taxon>Spermatophyta</taxon>
        <taxon>Magnoliopsida</taxon>
        <taxon>eudicotyledons</taxon>
        <taxon>Gunneridae</taxon>
        <taxon>Pentapetalae</taxon>
        <taxon>rosids</taxon>
        <taxon>fabids</taxon>
        <taxon>Fabales</taxon>
        <taxon>Fabaceae</taxon>
        <taxon>Papilionoideae</taxon>
        <taxon>50 kb inversion clade</taxon>
        <taxon>NPAAA clade</taxon>
        <taxon>Hologalegina</taxon>
        <taxon>IRL clade</taxon>
        <taxon>Trifolieae</taxon>
        <taxon>Medicago</taxon>
    </lineage>
</organism>
<accession>A0A072VMK1</accession>
<dbReference type="EnsemblPlants" id="KEH42663">
    <property type="protein sequence ID" value="KEH42663"/>
    <property type="gene ID" value="MTR_1g073420"/>
</dbReference>
<keyword evidence="4" id="KW-1185">Reference proteome</keyword>
<dbReference type="Proteomes" id="UP000002051">
    <property type="component" value="Unassembled WGS sequence"/>
</dbReference>
<name>A0A072VMK1_MEDTR</name>
<feature type="compositionally biased region" description="Basic and acidic residues" evidence="1">
    <location>
        <begin position="7"/>
        <end position="32"/>
    </location>
</feature>
<protein>
    <submittedName>
        <fullName evidence="2 3">Uncharacterized protein</fullName>
    </submittedName>
</protein>
<sequence>MGKMHPAKHEDPVSLGHQEKSPMEKTTGKPDVVIKKKKSTANAAVTEEKKYDPFTSMDSYFQKRTRKDMVSYYFNVYLIQLRSYQNRVTSETVDSDDDEIEFGSFGDGFGRKAIKRPTIEFKECSENK</sequence>
<dbReference type="PANTHER" id="PTHR46872:SF10">
    <property type="entry name" value="MYB-LIKE DOMAIN-CONTAINING PROTEIN"/>
    <property type="match status" value="1"/>
</dbReference>
<dbReference type="STRING" id="3880.A0A072VMK1"/>
<reference evidence="3" key="3">
    <citation type="submission" date="2015-04" db="UniProtKB">
        <authorList>
            <consortium name="EnsemblPlants"/>
        </authorList>
    </citation>
    <scope>IDENTIFICATION</scope>
    <source>
        <strain evidence="3">cv. Jemalong A17</strain>
    </source>
</reference>
<reference evidence="2 4" key="2">
    <citation type="journal article" date="2014" name="BMC Genomics">
        <title>An improved genome release (version Mt4.0) for the model legume Medicago truncatula.</title>
        <authorList>
            <person name="Tang H."/>
            <person name="Krishnakumar V."/>
            <person name="Bidwell S."/>
            <person name="Rosen B."/>
            <person name="Chan A."/>
            <person name="Zhou S."/>
            <person name="Gentzbittel L."/>
            <person name="Childs K.L."/>
            <person name="Yandell M."/>
            <person name="Gundlach H."/>
            <person name="Mayer K.F."/>
            <person name="Schwartz D.C."/>
            <person name="Town C.D."/>
        </authorList>
    </citation>
    <scope>GENOME REANNOTATION</scope>
    <source>
        <strain evidence="2">A17</strain>
        <strain evidence="3 4">cv. Jemalong A17</strain>
    </source>
</reference>
<reference evidence="2 4" key="1">
    <citation type="journal article" date="2011" name="Nature">
        <title>The Medicago genome provides insight into the evolution of rhizobial symbioses.</title>
        <authorList>
            <person name="Young N.D."/>
            <person name="Debelle F."/>
            <person name="Oldroyd G.E."/>
            <person name="Geurts R."/>
            <person name="Cannon S.B."/>
            <person name="Udvardi M.K."/>
            <person name="Benedito V.A."/>
            <person name="Mayer K.F."/>
            <person name="Gouzy J."/>
            <person name="Schoof H."/>
            <person name="Van de Peer Y."/>
            <person name="Proost S."/>
            <person name="Cook D.R."/>
            <person name="Meyers B.C."/>
            <person name="Spannagl M."/>
            <person name="Cheung F."/>
            <person name="De Mita S."/>
            <person name="Krishnakumar V."/>
            <person name="Gundlach H."/>
            <person name="Zhou S."/>
            <person name="Mudge J."/>
            <person name="Bharti A.K."/>
            <person name="Murray J.D."/>
            <person name="Naoumkina M.A."/>
            <person name="Rosen B."/>
            <person name="Silverstein K.A."/>
            <person name="Tang H."/>
            <person name="Rombauts S."/>
            <person name="Zhao P.X."/>
            <person name="Zhou P."/>
            <person name="Barbe V."/>
            <person name="Bardou P."/>
            <person name="Bechner M."/>
            <person name="Bellec A."/>
            <person name="Berger A."/>
            <person name="Berges H."/>
            <person name="Bidwell S."/>
            <person name="Bisseling T."/>
            <person name="Choisne N."/>
            <person name="Couloux A."/>
            <person name="Denny R."/>
            <person name="Deshpande S."/>
            <person name="Dai X."/>
            <person name="Doyle J.J."/>
            <person name="Dudez A.M."/>
            <person name="Farmer A.D."/>
            <person name="Fouteau S."/>
            <person name="Franken C."/>
            <person name="Gibelin C."/>
            <person name="Gish J."/>
            <person name="Goldstein S."/>
            <person name="Gonzalez A.J."/>
            <person name="Green P.J."/>
            <person name="Hallab A."/>
            <person name="Hartog M."/>
            <person name="Hua A."/>
            <person name="Humphray S.J."/>
            <person name="Jeong D.H."/>
            <person name="Jing Y."/>
            <person name="Jocker A."/>
            <person name="Kenton S.M."/>
            <person name="Kim D.J."/>
            <person name="Klee K."/>
            <person name="Lai H."/>
            <person name="Lang C."/>
            <person name="Lin S."/>
            <person name="Macmil S.L."/>
            <person name="Magdelenat G."/>
            <person name="Matthews L."/>
            <person name="McCorrison J."/>
            <person name="Monaghan E.L."/>
            <person name="Mun J.H."/>
            <person name="Najar F.Z."/>
            <person name="Nicholson C."/>
            <person name="Noirot C."/>
            <person name="O'Bleness M."/>
            <person name="Paule C.R."/>
            <person name="Poulain J."/>
            <person name="Prion F."/>
            <person name="Qin B."/>
            <person name="Qu C."/>
            <person name="Retzel E.F."/>
            <person name="Riddle C."/>
            <person name="Sallet E."/>
            <person name="Samain S."/>
            <person name="Samson N."/>
            <person name="Sanders I."/>
            <person name="Saurat O."/>
            <person name="Scarpelli C."/>
            <person name="Schiex T."/>
            <person name="Segurens B."/>
            <person name="Severin A.J."/>
            <person name="Sherrier D.J."/>
            <person name="Shi R."/>
            <person name="Sims S."/>
            <person name="Singer S.R."/>
            <person name="Sinharoy S."/>
            <person name="Sterck L."/>
            <person name="Viollet A."/>
            <person name="Wang B.B."/>
            <person name="Wang K."/>
            <person name="Wang M."/>
            <person name="Wang X."/>
            <person name="Warfsmann J."/>
            <person name="Weissenbach J."/>
            <person name="White D.D."/>
            <person name="White J.D."/>
            <person name="Wiley G.B."/>
            <person name="Wincker P."/>
            <person name="Xing Y."/>
            <person name="Yang L."/>
            <person name="Yao Z."/>
            <person name="Ying F."/>
            <person name="Zhai J."/>
            <person name="Zhou L."/>
            <person name="Zuber A."/>
            <person name="Denarie J."/>
            <person name="Dixon R.A."/>
            <person name="May G.D."/>
            <person name="Schwartz D.C."/>
            <person name="Rogers J."/>
            <person name="Quetier F."/>
            <person name="Town C.D."/>
            <person name="Roe B.A."/>
        </authorList>
    </citation>
    <scope>NUCLEOTIDE SEQUENCE [LARGE SCALE GENOMIC DNA]</scope>
    <source>
        <strain evidence="2">A17</strain>
        <strain evidence="3 4">cv. Jemalong A17</strain>
    </source>
</reference>
<evidence type="ECO:0000313" key="4">
    <source>
        <dbReference type="Proteomes" id="UP000002051"/>
    </source>
</evidence>
<dbReference type="HOGENOM" id="CLU_1962828_0_0_1"/>
<evidence type="ECO:0000313" key="3">
    <source>
        <dbReference type="EnsemblPlants" id="KEH42663"/>
    </source>
</evidence>
<dbReference type="EMBL" id="CM001217">
    <property type="protein sequence ID" value="KEH42663.1"/>
    <property type="molecule type" value="Genomic_DNA"/>
</dbReference>
<evidence type="ECO:0000313" key="2">
    <source>
        <dbReference type="EMBL" id="KEH42663.1"/>
    </source>
</evidence>
<gene>
    <name evidence="2" type="ordered locus">MTR_1g073420</name>
</gene>
<proteinExistence type="predicted"/>
<dbReference type="AlphaFoldDB" id="A0A072VMK1"/>
<evidence type="ECO:0000256" key="1">
    <source>
        <dbReference type="SAM" id="MobiDB-lite"/>
    </source>
</evidence>
<dbReference type="PANTHER" id="PTHR46872">
    <property type="entry name" value="DNA BINDING PROTEIN"/>
    <property type="match status" value="1"/>
</dbReference>
<feature type="region of interest" description="Disordered" evidence="1">
    <location>
        <begin position="1"/>
        <end position="32"/>
    </location>
</feature>